<gene>
    <name evidence="1" type="ORF">PanWU01x14_227420</name>
</gene>
<accession>A0A2P5BM70</accession>
<dbReference type="EMBL" id="JXTB01000253">
    <property type="protein sequence ID" value="PON49843.1"/>
    <property type="molecule type" value="Genomic_DNA"/>
</dbReference>
<dbReference type="Proteomes" id="UP000237105">
    <property type="component" value="Unassembled WGS sequence"/>
</dbReference>
<proteinExistence type="predicted"/>
<name>A0A2P5BM70_PARAD</name>
<keyword evidence="2" id="KW-1185">Reference proteome</keyword>
<reference evidence="2" key="1">
    <citation type="submission" date="2016-06" db="EMBL/GenBank/DDBJ databases">
        <title>Parallel loss of symbiosis genes in relatives of nitrogen-fixing non-legume Parasponia.</title>
        <authorList>
            <person name="Van Velzen R."/>
            <person name="Holmer R."/>
            <person name="Bu F."/>
            <person name="Rutten L."/>
            <person name="Van Zeijl A."/>
            <person name="Liu W."/>
            <person name="Santuari L."/>
            <person name="Cao Q."/>
            <person name="Sharma T."/>
            <person name="Shen D."/>
            <person name="Roswanjaya Y."/>
            <person name="Wardhani T."/>
            <person name="Kalhor M.S."/>
            <person name="Jansen J."/>
            <person name="Van den Hoogen J."/>
            <person name="Gungor B."/>
            <person name="Hartog M."/>
            <person name="Hontelez J."/>
            <person name="Verver J."/>
            <person name="Yang W.-C."/>
            <person name="Schijlen E."/>
            <person name="Repin R."/>
            <person name="Schilthuizen M."/>
            <person name="Schranz E."/>
            <person name="Heidstra R."/>
            <person name="Miyata K."/>
            <person name="Fedorova E."/>
            <person name="Kohlen W."/>
            <person name="Bisseling T."/>
            <person name="Smit S."/>
            <person name="Geurts R."/>
        </authorList>
    </citation>
    <scope>NUCLEOTIDE SEQUENCE [LARGE SCALE GENOMIC DNA]</scope>
    <source>
        <strain evidence="2">cv. WU1-14</strain>
    </source>
</reference>
<protein>
    <submittedName>
        <fullName evidence="1">Uncharacterized protein</fullName>
    </submittedName>
</protein>
<organism evidence="1 2">
    <name type="scientific">Parasponia andersonii</name>
    <name type="common">Sponia andersonii</name>
    <dbReference type="NCBI Taxonomy" id="3476"/>
    <lineage>
        <taxon>Eukaryota</taxon>
        <taxon>Viridiplantae</taxon>
        <taxon>Streptophyta</taxon>
        <taxon>Embryophyta</taxon>
        <taxon>Tracheophyta</taxon>
        <taxon>Spermatophyta</taxon>
        <taxon>Magnoliopsida</taxon>
        <taxon>eudicotyledons</taxon>
        <taxon>Gunneridae</taxon>
        <taxon>Pentapetalae</taxon>
        <taxon>rosids</taxon>
        <taxon>fabids</taxon>
        <taxon>Rosales</taxon>
        <taxon>Cannabaceae</taxon>
        <taxon>Parasponia</taxon>
    </lineage>
</organism>
<evidence type="ECO:0000313" key="1">
    <source>
        <dbReference type="EMBL" id="PON49843.1"/>
    </source>
</evidence>
<evidence type="ECO:0000313" key="2">
    <source>
        <dbReference type="Proteomes" id="UP000237105"/>
    </source>
</evidence>
<dbReference type="OrthoDB" id="10363689at2759"/>
<sequence length="68" mass="8011">MTKIASYSVRVDQLALTHARRGSRSGQCKLFVESDGLRKRQECPRRERLVYGFAIWSFRVNTFFCSFF</sequence>
<dbReference type="AlphaFoldDB" id="A0A2P5BM70"/>
<comment type="caution">
    <text evidence="1">The sequence shown here is derived from an EMBL/GenBank/DDBJ whole genome shotgun (WGS) entry which is preliminary data.</text>
</comment>